<dbReference type="SMART" id="SM00903">
    <property type="entry name" value="Flavin_Reduct"/>
    <property type="match status" value="1"/>
</dbReference>
<evidence type="ECO:0000313" key="6">
    <source>
        <dbReference type="EMBL" id="WAJ70825.1"/>
    </source>
</evidence>
<keyword evidence="2" id="KW-0285">Flavoprotein</keyword>
<name>A0ABY7AQS3_9ALTE</name>
<dbReference type="Gene3D" id="2.30.110.10">
    <property type="entry name" value="Electron Transport, Fmn-binding Protein, Chain A"/>
    <property type="match status" value="1"/>
</dbReference>
<dbReference type="EMBL" id="CP109965">
    <property type="protein sequence ID" value="WAJ70825.1"/>
    <property type="molecule type" value="Genomic_DNA"/>
</dbReference>
<evidence type="ECO:0000256" key="3">
    <source>
        <dbReference type="ARBA" id="ARBA00022643"/>
    </source>
</evidence>
<accession>A0ABY7AQS3</accession>
<dbReference type="InterPro" id="IPR002563">
    <property type="entry name" value="Flavin_Rdtase-like_dom"/>
</dbReference>
<protein>
    <submittedName>
        <fullName evidence="6">Flavin reductase family protein</fullName>
    </submittedName>
</protein>
<comment type="cofactor">
    <cofactor evidence="1">
        <name>FMN</name>
        <dbReference type="ChEBI" id="CHEBI:58210"/>
    </cofactor>
</comment>
<evidence type="ECO:0000256" key="4">
    <source>
        <dbReference type="ARBA" id="ARBA00038054"/>
    </source>
</evidence>
<dbReference type="Pfam" id="PF01613">
    <property type="entry name" value="Flavin_Reduct"/>
    <property type="match status" value="1"/>
</dbReference>
<evidence type="ECO:0000256" key="1">
    <source>
        <dbReference type="ARBA" id="ARBA00001917"/>
    </source>
</evidence>
<proteinExistence type="inferred from homology"/>
<dbReference type="PANTHER" id="PTHR33798">
    <property type="entry name" value="FLAVOPROTEIN OXYGENASE"/>
    <property type="match status" value="1"/>
</dbReference>
<keyword evidence="7" id="KW-1185">Reference proteome</keyword>
<dbReference type="PANTHER" id="PTHR33798:SF5">
    <property type="entry name" value="FLAVIN REDUCTASE LIKE DOMAIN-CONTAINING PROTEIN"/>
    <property type="match status" value="1"/>
</dbReference>
<reference evidence="6" key="1">
    <citation type="submission" date="2022-10" db="EMBL/GenBank/DDBJ databases">
        <title>Catenovulum adriacola sp. nov. isolated in the Harbour of Susak.</title>
        <authorList>
            <person name="Schoch T."/>
            <person name="Reich S.J."/>
            <person name="Stoeferle S."/>
            <person name="Flaiz M."/>
            <person name="Kazda M."/>
            <person name="Riedel C.U."/>
            <person name="Duerre P."/>
        </authorList>
    </citation>
    <scope>NUCLEOTIDE SEQUENCE</scope>
    <source>
        <strain evidence="6">TS8</strain>
    </source>
</reference>
<evidence type="ECO:0000313" key="7">
    <source>
        <dbReference type="Proteomes" id="UP001163726"/>
    </source>
</evidence>
<dbReference type="SUPFAM" id="SSF50475">
    <property type="entry name" value="FMN-binding split barrel"/>
    <property type="match status" value="1"/>
</dbReference>
<dbReference type="Proteomes" id="UP001163726">
    <property type="component" value="Chromosome"/>
</dbReference>
<sequence length="201" mass="22551">MQINMEDLSPAKAYFLMTQTIIPRPIAWVLSENQNQSFNLAPYSFFNAISSDPPLLMFSAGKRREGSDKDSLTNIQRAGKCVIHIANSNQINQVHQTGTALAPEQSEIDEYNIELTDFSEFSLPRIKNSPIAFGCELYQIDEIGNKPMSLVFVEIKQTYICEQMVSITQDDKLKVDSQKLDPLARLGGLEYSALSDVILPK</sequence>
<dbReference type="RefSeq" id="WP_268075170.1">
    <property type="nucleotide sequence ID" value="NZ_CP109965.1"/>
</dbReference>
<comment type="similarity">
    <text evidence="4">Belongs to the flavoredoxin family.</text>
</comment>
<evidence type="ECO:0000259" key="5">
    <source>
        <dbReference type="SMART" id="SM00903"/>
    </source>
</evidence>
<organism evidence="6 7">
    <name type="scientific">Catenovulum adriaticum</name>
    <dbReference type="NCBI Taxonomy" id="2984846"/>
    <lineage>
        <taxon>Bacteria</taxon>
        <taxon>Pseudomonadati</taxon>
        <taxon>Pseudomonadota</taxon>
        <taxon>Gammaproteobacteria</taxon>
        <taxon>Alteromonadales</taxon>
        <taxon>Alteromonadaceae</taxon>
        <taxon>Catenovulum</taxon>
    </lineage>
</organism>
<gene>
    <name evidence="6" type="ORF">OLW01_03160</name>
</gene>
<dbReference type="InterPro" id="IPR012349">
    <property type="entry name" value="Split_barrel_FMN-bd"/>
</dbReference>
<evidence type="ECO:0000256" key="2">
    <source>
        <dbReference type="ARBA" id="ARBA00022630"/>
    </source>
</evidence>
<feature type="domain" description="Flavin reductase like" evidence="5">
    <location>
        <begin position="19"/>
        <end position="166"/>
    </location>
</feature>
<keyword evidence="3" id="KW-0288">FMN</keyword>